<feature type="region of interest" description="Disordered" evidence="5">
    <location>
        <begin position="153"/>
        <end position="175"/>
    </location>
</feature>
<organism evidence="6 7">
    <name type="scientific">Desertihabitans brevis</name>
    <dbReference type="NCBI Taxonomy" id="2268447"/>
    <lineage>
        <taxon>Bacteria</taxon>
        <taxon>Bacillati</taxon>
        <taxon>Actinomycetota</taxon>
        <taxon>Actinomycetes</taxon>
        <taxon>Propionibacteriales</taxon>
        <taxon>Propionibacteriaceae</taxon>
        <taxon>Desertihabitans</taxon>
    </lineage>
</organism>
<comment type="subcellular location">
    <subcellularLocation>
        <location evidence="1">Endomembrane system</location>
        <topology evidence="1">Multi-pass membrane protein</topology>
    </subcellularLocation>
</comment>
<comment type="caution">
    <text evidence="6">The sequence shown here is derived from an EMBL/GenBank/DDBJ whole genome shotgun (WGS) entry which is preliminary data.</text>
</comment>
<dbReference type="GO" id="GO:0012505">
    <property type="term" value="C:endomembrane system"/>
    <property type="evidence" value="ECO:0007669"/>
    <property type="project" value="UniProtKB-SubCell"/>
</dbReference>
<keyword evidence="6" id="KW-0808">Transferase</keyword>
<name>A0A367YZA9_9ACTN</name>
<evidence type="ECO:0000313" key="6">
    <source>
        <dbReference type="EMBL" id="RCK71245.1"/>
    </source>
</evidence>
<evidence type="ECO:0000313" key="7">
    <source>
        <dbReference type="Proteomes" id="UP000252770"/>
    </source>
</evidence>
<keyword evidence="3" id="KW-1133">Transmembrane helix</keyword>
<evidence type="ECO:0000256" key="3">
    <source>
        <dbReference type="ARBA" id="ARBA00022989"/>
    </source>
</evidence>
<evidence type="ECO:0000256" key="1">
    <source>
        <dbReference type="ARBA" id="ARBA00004127"/>
    </source>
</evidence>
<dbReference type="PANTHER" id="PTHR12714">
    <property type="entry name" value="PROTEIN-S ISOPRENYLCYSTEINE O-METHYLTRANSFERASE"/>
    <property type="match status" value="1"/>
</dbReference>
<dbReference type="GO" id="GO:0032259">
    <property type="term" value="P:methylation"/>
    <property type="evidence" value="ECO:0007669"/>
    <property type="project" value="UniProtKB-KW"/>
</dbReference>
<reference evidence="6 7" key="1">
    <citation type="submission" date="2018-07" db="EMBL/GenBank/DDBJ databases">
        <title>Desertimonas flava gen. nov. sp. nov.</title>
        <authorList>
            <person name="Liu S."/>
        </authorList>
    </citation>
    <scope>NUCLEOTIDE SEQUENCE [LARGE SCALE GENOMIC DNA]</scope>
    <source>
        <strain evidence="6 7">16Sb5-5</strain>
    </source>
</reference>
<dbReference type="InterPro" id="IPR007318">
    <property type="entry name" value="Phopholipid_MeTrfase"/>
</dbReference>
<dbReference type="AlphaFoldDB" id="A0A367YZA9"/>
<gene>
    <name evidence="6" type="ORF">DT076_01995</name>
</gene>
<dbReference type="Pfam" id="PF04191">
    <property type="entry name" value="PEMT"/>
    <property type="match status" value="1"/>
</dbReference>
<protein>
    <submittedName>
        <fullName evidence="6">Isoprenylcysteine carboxylmethyltransferase family protein</fullName>
    </submittedName>
</protein>
<accession>A0A367YZA9</accession>
<evidence type="ECO:0000256" key="5">
    <source>
        <dbReference type="SAM" id="MobiDB-lite"/>
    </source>
</evidence>
<feature type="compositionally biased region" description="Basic residues" evidence="5">
    <location>
        <begin position="153"/>
        <end position="162"/>
    </location>
</feature>
<dbReference type="GO" id="GO:0008168">
    <property type="term" value="F:methyltransferase activity"/>
    <property type="evidence" value="ECO:0007669"/>
    <property type="project" value="UniProtKB-KW"/>
</dbReference>
<evidence type="ECO:0000256" key="4">
    <source>
        <dbReference type="ARBA" id="ARBA00023136"/>
    </source>
</evidence>
<dbReference type="Gene3D" id="1.20.120.1630">
    <property type="match status" value="1"/>
</dbReference>
<dbReference type="PANTHER" id="PTHR12714:SF24">
    <property type="entry name" value="SLR1182 PROTEIN"/>
    <property type="match status" value="1"/>
</dbReference>
<sequence length="175" mass="18613">MVLVWFLALVALPAVLRRLERAAGIGRVRVPGGRVLGGGLLLAASALGIRSAVAMAGGGGTPVPFDAAARLVADGPYRWVRNPMAVSGVAQALGVALAVGSPSYLLVPPVGAVAWHRLVRPSEERFLRSCFGEQFEDYRAAVPLWLPHALRPRARTRPRPGSRRAGLARRQPPVH</sequence>
<keyword evidence="6" id="KW-0489">Methyltransferase</keyword>
<keyword evidence="2" id="KW-0812">Transmembrane</keyword>
<dbReference type="EMBL" id="QOUI01000001">
    <property type="protein sequence ID" value="RCK71245.1"/>
    <property type="molecule type" value="Genomic_DNA"/>
</dbReference>
<dbReference type="Proteomes" id="UP000252770">
    <property type="component" value="Unassembled WGS sequence"/>
</dbReference>
<keyword evidence="4" id="KW-0472">Membrane</keyword>
<keyword evidence="7" id="KW-1185">Reference proteome</keyword>
<evidence type="ECO:0000256" key="2">
    <source>
        <dbReference type="ARBA" id="ARBA00022692"/>
    </source>
</evidence>
<proteinExistence type="predicted"/>